<dbReference type="Proteomes" id="UP000176185">
    <property type="component" value="Unassembled WGS sequence"/>
</dbReference>
<evidence type="ECO:0000313" key="2">
    <source>
        <dbReference type="Proteomes" id="UP000176185"/>
    </source>
</evidence>
<sequence length="148" mass="16160">MAVTNVLRGFFDARGRPIVGLQLTSGEYVSAQVDTGFNGWLLFSHIHAIGLGIGLPLFYDTQVTAAGGNELDAGPLEVSIYWFGEIRSGQAIVTAPPKPGSVRRISRDEQEPLALIGTQLLRGCHLSMNFWSGVHFPVKIRKLRPRST</sequence>
<evidence type="ECO:0008006" key="3">
    <source>
        <dbReference type="Google" id="ProtNLM"/>
    </source>
</evidence>
<evidence type="ECO:0000313" key="1">
    <source>
        <dbReference type="EMBL" id="OGC80069.1"/>
    </source>
</evidence>
<name>A0A1F4XEH0_9BACT</name>
<dbReference type="STRING" id="1797243.A2943_01665"/>
<dbReference type="AlphaFoldDB" id="A0A1F4XEH0"/>
<comment type="caution">
    <text evidence="1">The sequence shown here is derived from an EMBL/GenBank/DDBJ whole genome shotgun (WGS) entry which is preliminary data.</text>
</comment>
<gene>
    <name evidence="1" type="ORF">A2943_01665</name>
</gene>
<accession>A0A1F4XEH0</accession>
<dbReference type="EMBL" id="MEWX01000030">
    <property type="protein sequence ID" value="OGC80069.1"/>
    <property type="molecule type" value="Genomic_DNA"/>
</dbReference>
<reference evidence="1 2" key="1">
    <citation type="journal article" date="2016" name="Nat. Commun.">
        <title>Thousands of microbial genomes shed light on interconnected biogeochemical processes in an aquifer system.</title>
        <authorList>
            <person name="Anantharaman K."/>
            <person name="Brown C.T."/>
            <person name="Hug L.A."/>
            <person name="Sharon I."/>
            <person name="Castelle C.J."/>
            <person name="Probst A.J."/>
            <person name="Thomas B.C."/>
            <person name="Singh A."/>
            <person name="Wilkins M.J."/>
            <person name="Karaoz U."/>
            <person name="Brodie E.L."/>
            <person name="Williams K.H."/>
            <person name="Hubbard S.S."/>
            <person name="Banfield J.F."/>
        </authorList>
    </citation>
    <scope>NUCLEOTIDE SEQUENCE [LARGE SCALE GENOMIC DNA]</scope>
</reference>
<proteinExistence type="predicted"/>
<organism evidence="1 2">
    <name type="scientific">Candidatus Adlerbacteria bacterium RIFCSPLOWO2_01_FULL_51_16</name>
    <dbReference type="NCBI Taxonomy" id="1797243"/>
    <lineage>
        <taxon>Bacteria</taxon>
        <taxon>Candidatus Adleribacteriota</taxon>
    </lineage>
</organism>
<protein>
    <recommendedName>
        <fullName evidence="3">Clan AA aspartic protease</fullName>
    </recommendedName>
</protein>